<dbReference type="KEGG" id="krh:KRH_19350"/>
<dbReference type="Proteomes" id="UP000008838">
    <property type="component" value="Chromosome"/>
</dbReference>
<protein>
    <submittedName>
        <fullName evidence="2">Uncharacterized protein</fullName>
    </submittedName>
</protein>
<accession>B2GGG6</accession>
<name>B2GGG6_KOCRD</name>
<evidence type="ECO:0000256" key="1">
    <source>
        <dbReference type="SAM" id="MobiDB-lite"/>
    </source>
</evidence>
<gene>
    <name evidence="2" type="ordered locus">KRH_19350</name>
</gene>
<dbReference type="OrthoDB" id="4878524at2"/>
<reference evidence="2 3" key="1">
    <citation type="journal article" date="2008" name="J. Bacteriol.">
        <title>Complete genome sequence of the soil actinomycete Kocuria rhizophila.</title>
        <authorList>
            <person name="Takarada H."/>
            <person name="Sekine M."/>
            <person name="Kosugi H."/>
            <person name="Matsuo Y."/>
            <person name="Fujisawa T."/>
            <person name="Omata S."/>
            <person name="Kishi E."/>
            <person name="Shimizu A."/>
            <person name="Tsukatani N."/>
            <person name="Tanikawa S."/>
            <person name="Fujita N."/>
            <person name="Harayama S."/>
        </authorList>
    </citation>
    <scope>NUCLEOTIDE SEQUENCE [LARGE SCALE GENOMIC DNA]</scope>
    <source>
        <strain evidence="3">ATCC 9341 / DSM 348 / NBRC 103217 / DC2201</strain>
    </source>
</reference>
<dbReference type="EMBL" id="AP009152">
    <property type="protein sequence ID" value="BAG30282.1"/>
    <property type="molecule type" value="Genomic_DNA"/>
</dbReference>
<dbReference type="AlphaFoldDB" id="B2GGG6"/>
<proteinExistence type="predicted"/>
<sequence>MVSVFDPQHGADERVYVFHGTASTQVLGPERLTDGVRALLSAAGAAPAPTPSLHPDIASRPFTAESVQLPGEQAPATWARPSSTVAEVSVDLGAEEFWDRVQAGAWATWRDRWPEAPHAPLYPPEVPEWLAAAPRWELDPLAPALGPAASGGWVRSPSQAWGEAAPAPPPGAATRSGTPGHRGIGLFQLTDVESFWIFAPEQYTAEVVARCESLAEEHPAFTWLTGYFDARDVPGSLRLPTECLPVLRAHLEAAGFAVDTWW</sequence>
<evidence type="ECO:0000313" key="3">
    <source>
        <dbReference type="Proteomes" id="UP000008838"/>
    </source>
</evidence>
<keyword evidence="3" id="KW-1185">Reference proteome</keyword>
<dbReference type="HOGENOM" id="CLU_1060820_0_0_11"/>
<evidence type="ECO:0000313" key="2">
    <source>
        <dbReference type="EMBL" id="BAG30282.1"/>
    </source>
</evidence>
<feature type="region of interest" description="Disordered" evidence="1">
    <location>
        <begin position="153"/>
        <end position="178"/>
    </location>
</feature>
<dbReference type="eggNOG" id="ENOG50345S0">
    <property type="taxonomic scope" value="Bacteria"/>
</dbReference>
<organism evidence="2 3">
    <name type="scientific">Kocuria rhizophila (strain ATCC 9341 / DSM 348 / NBRC 103217 / DC2201)</name>
    <dbReference type="NCBI Taxonomy" id="378753"/>
    <lineage>
        <taxon>Bacteria</taxon>
        <taxon>Bacillati</taxon>
        <taxon>Actinomycetota</taxon>
        <taxon>Actinomycetes</taxon>
        <taxon>Micrococcales</taxon>
        <taxon>Micrococcaceae</taxon>
        <taxon>Kocuria</taxon>
    </lineage>
</organism>